<accession>A0A6J5RYJ9</accession>
<evidence type="ECO:0000313" key="1">
    <source>
        <dbReference type="EMBL" id="CAB4197305.1"/>
    </source>
</evidence>
<name>A0A6J5RYJ9_9CAUD</name>
<reference evidence="1" key="1">
    <citation type="submission" date="2020-05" db="EMBL/GenBank/DDBJ databases">
        <authorList>
            <person name="Chiriac C."/>
            <person name="Salcher M."/>
            <person name="Ghai R."/>
            <person name="Kavagutti S V."/>
        </authorList>
    </citation>
    <scope>NUCLEOTIDE SEQUENCE</scope>
</reference>
<organism evidence="1">
    <name type="scientific">uncultured Caudovirales phage</name>
    <dbReference type="NCBI Taxonomy" id="2100421"/>
    <lineage>
        <taxon>Viruses</taxon>
        <taxon>Duplodnaviria</taxon>
        <taxon>Heunggongvirae</taxon>
        <taxon>Uroviricota</taxon>
        <taxon>Caudoviricetes</taxon>
        <taxon>Peduoviridae</taxon>
        <taxon>Maltschvirus</taxon>
        <taxon>Maltschvirus maltsch</taxon>
    </lineage>
</organism>
<protein>
    <submittedName>
        <fullName evidence="1">Uncharacterized protein</fullName>
    </submittedName>
</protein>
<sequence>MADLSLITEFSGITITSDQYTGTNNPNGTMAVASVTTAQRDLLQNVTPYTATNATIVKVKNGTMIYNITTSTFQIFNGGSWVNVFLNATTATGVGLVTGCPLILPSGTSALVEAAPNQVPGFIYYNTTANTIKYRNNAAWATITAV</sequence>
<proteinExistence type="predicted"/>
<dbReference type="EMBL" id="LR797257">
    <property type="protein sequence ID" value="CAB4197305.1"/>
    <property type="molecule type" value="Genomic_DNA"/>
</dbReference>
<gene>
    <name evidence="1" type="ORF">UFOVP1311_7</name>
</gene>